<gene>
    <name evidence="1" type="ORF">DFR50_103114</name>
</gene>
<name>A0A366FU55_9HYPH</name>
<keyword evidence="2" id="KW-1185">Reference proteome</keyword>
<dbReference type="RefSeq" id="WP_113887856.1">
    <property type="nucleotide sequence ID" value="NZ_QNRK01000003.1"/>
</dbReference>
<dbReference type="Proteomes" id="UP000253529">
    <property type="component" value="Unassembled WGS sequence"/>
</dbReference>
<evidence type="ECO:0000313" key="2">
    <source>
        <dbReference type="Proteomes" id="UP000253529"/>
    </source>
</evidence>
<organism evidence="1 2">
    <name type="scientific">Roseiarcus fermentans</name>
    <dbReference type="NCBI Taxonomy" id="1473586"/>
    <lineage>
        <taxon>Bacteria</taxon>
        <taxon>Pseudomonadati</taxon>
        <taxon>Pseudomonadota</taxon>
        <taxon>Alphaproteobacteria</taxon>
        <taxon>Hyphomicrobiales</taxon>
        <taxon>Roseiarcaceae</taxon>
        <taxon>Roseiarcus</taxon>
    </lineage>
</organism>
<dbReference type="OrthoDB" id="7549755at2"/>
<sequence>MSDPADLRRLRLQAALDGELDAANALAFERDLAADPALAAEYRELAAVRDAVRRHVPREAAPKGLVDAVLALAAGEPAKPARAAPPPASRARGWLALAASFAGLGFAAGVGLTSLNAPDPSRAVAGSLVSDFARASVAGQPFDVASSDRHTVKPWLAGRTTVSADIVDLAAQGFPLAGGRVAIVDRAPVPTLVYRHNEHMAAVTELPLDAAGARAEGTATIDGYHVARWSDADLAFVAVSDMDAPTLAGFVAAFRAARLSHREESGKR</sequence>
<reference evidence="1 2" key="1">
    <citation type="submission" date="2018-06" db="EMBL/GenBank/DDBJ databases">
        <title>Genomic Encyclopedia of Type Strains, Phase IV (KMG-IV): sequencing the most valuable type-strain genomes for metagenomic binning, comparative biology and taxonomic classification.</title>
        <authorList>
            <person name="Goeker M."/>
        </authorList>
    </citation>
    <scope>NUCLEOTIDE SEQUENCE [LARGE SCALE GENOMIC DNA]</scope>
    <source>
        <strain evidence="1 2">DSM 24875</strain>
    </source>
</reference>
<comment type="caution">
    <text evidence="1">The sequence shown here is derived from an EMBL/GenBank/DDBJ whole genome shotgun (WGS) entry which is preliminary data.</text>
</comment>
<dbReference type="EMBL" id="QNRK01000003">
    <property type="protein sequence ID" value="RBP17229.1"/>
    <property type="molecule type" value="Genomic_DNA"/>
</dbReference>
<dbReference type="AlphaFoldDB" id="A0A366FU55"/>
<accession>A0A366FU55</accession>
<protein>
    <submittedName>
        <fullName evidence="1">Anti-sigma factor RsiW</fullName>
    </submittedName>
</protein>
<evidence type="ECO:0000313" key="1">
    <source>
        <dbReference type="EMBL" id="RBP17229.1"/>
    </source>
</evidence>
<proteinExistence type="predicted"/>